<name>W2SDA9_CYPE1</name>
<feature type="transmembrane region" description="Helical" evidence="6">
    <location>
        <begin position="121"/>
        <end position="142"/>
    </location>
</feature>
<sequence>MSTHSPTSHGPVKDPNGDLEANPRPSTSSSFPTSMYPDSLHARLSHFTWGWYTLSMATGGLALLLHPNTQPHDFSGLLTIGKVVFIIDLVLFTTITAAITCRFLSNPGTFQASLTHPTESLFASTSLISLASIIASIAHYGIPECGPWLITAVRVVFWIFYAVSWLSAIVQYVHLFTNPSLRIQDMTPAWDLPIFPVMLTGTVASAAAPFQPAYQAVPMIVAGTLAQGLGFLVSILMYASYLRRMIQYGFPSPGSRPAMFIAVGPPSFTGLALIGMANAWPADHYDFFGDAEMTRVALRIISFVTAVFIWSLGFWFFCIAVASTLMVARELKFKLNWNAFVFPNVGFTIATIEIGRVLRSEGVLWLGSVMTVLLVGLYLFVQVMCVRAVLNKTILFEGCDEDVYHTERKVKSEKRAATGGTIGGNEKEE</sequence>
<organism evidence="7 8">
    <name type="scientific">Cyphellophora europaea (strain CBS 101466)</name>
    <name type="common">Phialophora europaea</name>
    <dbReference type="NCBI Taxonomy" id="1220924"/>
    <lineage>
        <taxon>Eukaryota</taxon>
        <taxon>Fungi</taxon>
        <taxon>Dikarya</taxon>
        <taxon>Ascomycota</taxon>
        <taxon>Pezizomycotina</taxon>
        <taxon>Eurotiomycetes</taxon>
        <taxon>Chaetothyriomycetidae</taxon>
        <taxon>Chaetothyriales</taxon>
        <taxon>Cyphellophoraceae</taxon>
        <taxon>Cyphellophora</taxon>
    </lineage>
</organism>
<evidence type="ECO:0000313" key="7">
    <source>
        <dbReference type="EMBL" id="ETN46716.1"/>
    </source>
</evidence>
<evidence type="ECO:0000256" key="3">
    <source>
        <dbReference type="ARBA" id="ARBA00022989"/>
    </source>
</evidence>
<dbReference type="Proteomes" id="UP000030752">
    <property type="component" value="Unassembled WGS sequence"/>
</dbReference>
<protein>
    <recommendedName>
        <fullName evidence="9">C4-dicarboxylate transporter/malic acid transporter</fullName>
    </recommendedName>
</protein>
<feature type="transmembrane region" description="Helical" evidence="6">
    <location>
        <begin position="148"/>
        <end position="170"/>
    </location>
</feature>
<keyword evidence="8" id="KW-1185">Reference proteome</keyword>
<dbReference type="CDD" id="cd09317">
    <property type="entry name" value="TDT_Mae1_like"/>
    <property type="match status" value="1"/>
</dbReference>
<dbReference type="HOGENOM" id="CLU_030057_2_0_1"/>
<feature type="transmembrane region" description="Helical" evidence="6">
    <location>
        <begin position="339"/>
        <end position="358"/>
    </location>
</feature>
<evidence type="ECO:0000313" key="8">
    <source>
        <dbReference type="Proteomes" id="UP000030752"/>
    </source>
</evidence>
<dbReference type="STRING" id="1220924.W2SDA9"/>
<proteinExistence type="predicted"/>
<dbReference type="PANTHER" id="PTHR31162">
    <property type="entry name" value="MALIC ACID TRANSPORT PROTEIN-RELATED"/>
    <property type="match status" value="1"/>
</dbReference>
<reference evidence="7 8" key="1">
    <citation type="submission" date="2013-03" db="EMBL/GenBank/DDBJ databases">
        <title>The Genome Sequence of Phialophora europaea CBS 101466.</title>
        <authorList>
            <consortium name="The Broad Institute Genomics Platform"/>
            <person name="Cuomo C."/>
            <person name="de Hoog S."/>
            <person name="Gorbushina A."/>
            <person name="Walker B."/>
            <person name="Young S.K."/>
            <person name="Zeng Q."/>
            <person name="Gargeya S."/>
            <person name="Fitzgerald M."/>
            <person name="Haas B."/>
            <person name="Abouelleil A."/>
            <person name="Allen A.W."/>
            <person name="Alvarado L."/>
            <person name="Arachchi H.M."/>
            <person name="Berlin A.M."/>
            <person name="Chapman S.B."/>
            <person name="Gainer-Dewar J."/>
            <person name="Goldberg J."/>
            <person name="Griggs A."/>
            <person name="Gujja S."/>
            <person name="Hansen M."/>
            <person name="Howarth C."/>
            <person name="Imamovic A."/>
            <person name="Ireland A."/>
            <person name="Larimer J."/>
            <person name="McCowan C."/>
            <person name="Murphy C."/>
            <person name="Pearson M."/>
            <person name="Poon T.W."/>
            <person name="Priest M."/>
            <person name="Roberts A."/>
            <person name="Saif S."/>
            <person name="Shea T."/>
            <person name="Sisk P."/>
            <person name="Sykes S."/>
            <person name="Wortman J."/>
            <person name="Nusbaum C."/>
            <person name="Birren B."/>
        </authorList>
    </citation>
    <scope>NUCLEOTIDE SEQUENCE [LARGE SCALE GENOMIC DNA]</scope>
    <source>
        <strain evidence="7 8">CBS 101466</strain>
    </source>
</reference>
<comment type="subcellular location">
    <subcellularLocation>
        <location evidence="1">Membrane</location>
        <topology evidence="1">Multi-pass membrane protein</topology>
    </subcellularLocation>
</comment>
<feature type="transmembrane region" description="Helical" evidence="6">
    <location>
        <begin position="260"/>
        <end position="280"/>
    </location>
</feature>
<keyword evidence="4 6" id="KW-0472">Membrane</keyword>
<feature type="transmembrane region" description="Helical" evidence="6">
    <location>
        <begin position="364"/>
        <end position="386"/>
    </location>
</feature>
<dbReference type="Pfam" id="PF03595">
    <property type="entry name" value="SLAC1"/>
    <property type="match status" value="1"/>
</dbReference>
<feature type="transmembrane region" description="Helical" evidence="6">
    <location>
        <begin position="49"/>
        <end position="67"/>
    </location>
</feature>
<feature type="transmembrane region" description="Helical" evidence="6">
    <location>
        <begin position="300"/>
        <end position="327"/>
    </location>
</feature>
<dbReference type="GO" id="GO:0016020">
    <property type="term" value="C:membrane"/>
    <property type="evidence" value="ECO:0007669"/>
    <property type="project" value="UniProtKB-SubCell"/>
</dbReference>
<dbReference type="GO" id="GO:0015140">
    <property type="term" value="F:malate transmembrane transporter activity"/>
    <property type="evidence" value="ECO:0007669"/>
    <property type="project" value="InterPro"/>
</dbReference>
<keyword evidence="3 6" id="KW-1133">Transmembrane helix</keyword>
<evidence type="ECO:0000256" key="4">
    <source>
        <dbReference type="ARBA" id="ARBA00023136"/>
    </source>
</evidence>
<dbReference type="Gene3D" id="1.50.10.150">
    <property type="entry name" value="Voltage-dependent anion channel"/>
    <property type="match status" value="1"/>
</dbReference>
<evidence type="ECO:0000256" key="1">
    <source>
        <dbReference type="ARBA" id="ARBA00004141"/>
    </source>
</evidence>
<dbReference type="RefSeq" id="XP_008711428.1">
    <property type="nucleotide sequence ID" value="XM_008713206.1"/>
</dbReference>
<evidence type="ECO:0000256" key="5">
    <source>
        <dbReference type="SAM" id="MobiDB-lite"/>
    </source>
</evidence>
<evidence type="ECO:0000256" key="6">
    <source>
        <dbReference type="SAM" id="Phobius"/>
    </source>
</evidence>
<dbReference type="InterPro" id="IPR030185">
    <property type="entry name" value="Mae1"/>
</dbReference>
<evidence type="ECO:0000256" key="2">
    <source>
        <dbReference type="ARBA" id="ARBA00022692"/>
    </source>
</evidence>
<keyword evidence="2 6" id="KW-0812">Transmembrane</keyword>
<dbReference type="InterPro" id="IPR038665">
    <property type="entry name" value="Voltage-dep_anion_channel_sf"/>
</dbReference>
<feature type="transmembrane region" description="Helical" evidence="6">
    <location>
        <begin position="216"/>
        <end position="239"/>
    </location>
</feature>
<feature type="transmembrane region" description="Helical" evidence="6">
    <location>
        <begin position="79"/>
        <end position="100"/>
    </location>
</feature>
<dbReference type="OrthoDB" id="2901184at2759"/>
<accession>W2SDA9</accession>
<dbReference type="GeneID" id="19968244"/>
<evidence type="ECO:0008006" key="9">
    <source>
        <dbReference type="Google" id="ProtNLM"/>
    </source>
</evidence>
<dbReference type="PANTHER" id="PTHR31162:SF0">
    <property type="entry name" value="MALIC ACID TRANSPORT PROTEIN"/>
    <property type="match status" value="1"/>
</dbReference>
<dbReference type="EMBL" id="KB822711">
    <property type="protein sequence ID" value="ETN46716.1"/>
    <property type="molecule type" value="Genomic_DNA"/>
</dbReference>
<dbReference type="InterPro" id="IPR004695">
    <property type="entry name" value="SLAC1/Mae1/Ssu1/TehA"/>
</dbReference>
<dbReference type="VEuPathDB" id="FungiDB:HMPREF1541_00905"/>
<dbReference type="AlphaFoldDB" id="W2SDA9"/>
<dbReference type="eggNOG" id="ENOG502QV03">
    <property type="taxonomic scope" value="Eukaryota"/>
</dbReference>
<dbReference type="InParanoid" id="W2SDA9"/>
<feature type="region of interest" description="Disordered" evidence="5">
    <location>
        <begin position="1"/>
        <end position="32"/>
    </location>
</feature>
<gene>
    <name evidence="7" type="ORF">HMPREF1541_00905</name>
</gene>